<dbReference type="RefSeq" id="WP_039869869.1">
    <property type="nucleotide sequence ID" value="NZ_BPTR01000001.1"/>
</dbReference>
<gene>
    <name evidence="1" type="ORF">PRRU23_02900</name>
</gene>
<dbReference type="Pfam" id="PF16125">
    <property type="entry name" value="DUF4837"/>
    <property type="match status" value="1"/>
</dbReference>
<sequence>MHLRWRTLIIISLSFLLSSCTDDSRQVSGGKPYEVLVVNDSRDSLRHILSVDTPDLPQSEPQFDVSSLKQNRLQDGTKMAHSIVIHQAKGTYRIQRNLYAQPQIVIHASAGDSLQLRKDLKRFELYCEAKRLQTYHNPKMERLVKQTFGINILLPVDMNSSMKKKDFLWLSNNSAAGMKNVVICRGNIDKMLANYLKGETDDMYMKRITPCKNSGLWEMKGDAMGGPYRMRQIKDGKQRDLTILTFVYAPSMKKRNLIQQLEAVLYTINYGRK</sequence>
<name>A0AA37MD91_SEGBR</name>
<dbReference type="AlphaFoldDB" id="A0AA37MD91"/>
<proteinExistence type="predicted"/>
<dbReference type="InterPro" id="IPR032286">
    <property type="entry name" value="DUF4837"/>
</dbReference>
<accession>A0AA37MD91</accession>
<dbReference type="Proteomes" id="UP000887043">
    <property type="component" value="Unassembled WGS sequence"/>
</dbReference>
<reference evidence="1" key="1">
    <citation type="submission" date="2021-08" db="EMBL/GenBank/DDBJ databases">
        <title>Prevotella lacticifex sp. nov., isolated from rumen of cow.</title>
        <authorList>
            <person name="Shinkai T."/>
            <person name="Ikeyama N."/>
            <person name="Kumagai M."/>
            <person name="Ohmori H."/>
            <person name="Sakamoto M."/>
            <person name="Ohkuma M."/>
            <person name="Mitsumori M."/>
        </authorList>
    </citation>
    <scope>NUCLEOTIDE SEQUENCE</scope>
    <source>
        <strain evidence="1">DSM 11371</strain>
    </source>
</reference>
<dbReference type="PROSITE" id="PS51257">
    <property type="entry name" value="PROKAR_LIPOPROTEIN"/>
    <property type="match status" value="1"/>
</dbReference>
<organism evidence="1 2">
    <name type="scientific">Segatella bryantii</name>
    <name type="common">Prevotella bryantii</name>
    <dbReference type="NCBI Taxonomy" id="77095"/>
    <lineage>
        <taxon>Bacteria</taxon>
        <taxon>Pseudomonadati</taxon>
        <taxon>Bacteroidota</taxon>
        <taxon>Bacteroidia</taxon>
        <taxon>Bacteroidales</taxon>
        <taxon>Prevotellaceae</taxon>
        <taxon>Segatella</taxon>
    </lineage>
</organism>
<evidence type="ECO:0000313" key="1">
    <source>
        <dbReference type="EMBL" id="GJG26590.1"/>
    </source>
</evidence>
<evidence type="ECO:0000313" key="2">
    <source>
        <dbReference type="Proteomes" id="UP000887043"/>
    </source>
</evidence>
<comment type="caution">
    <text evidence="1">The sequence shown here is derived from an EMBL/GenBank/DDBJ whole genome shotgun (WGS) entry which is preliminary data.</text>
</comment>
<protein>
    <submittedName>
        <fullName evidence="1">DUF4837 domain-containing protein</fullName>
    </submittedName>
</protein>
<dbReference type="EMBL" id="BPTR01000001">
    <property type="protein sequence ID" value="GJG26590.1"/>
    <property type="molecule type" value="Genomic_DNA"/>
</dbReference>